<accession>A0AAD7A6E0</accession>
<sequence length="180" mass="20587">MTCLPEPSEETTAAVKISAKRAADWVVEARAERDAQRARAIRDLIADLEENGLPEYISLSASDFSEKLDRRQAQDALSMYVKPRYSKILHARMRRYECLKYQHELIHPPFSHPEFPEHPALTMWKAEVEVIDHNGGWGSQGWGWGSWSAEHAPPIPQAQFLREEDDEISPIVVSRPLPFV</sequence>
<comment type="caution">
    <text evidence="1">The sequence shown here is derived from an EMBL/GenBank/DDBJ whole genome shotgun (WGS) entry which is preliminary data.</text>
</comment>
<keyword evidence="2" id="KW-1185">Reference proteome</keyword>
<dbReference type="EMBL" id="JARIHO010000014">
    <property type="protein sequence ID" value="KAJ7350501.1"/>
    <property type="molecule type" value="Genomic_DNA"/>
</dbReference>
<protein>
    <submittedName>
        <fullName evidence="1">Uncharacterized protein</fullName>
    </submittedName>
</protein>
<evidence type="ECO:0000313" key="1">
    <source>
        <dbReference type="EMBL" id="KAJ7350501.1"/>
    </source>
</evidence>
<dbReference type="Proteomes" id="UP001218218">
    <property type="component" value="Unassembled WGS sequence"/>
</dbReference>
<reference evidence="1" key="1">
    <citation type="submission" date="2023-03" db="EMBL/GenBank/DDBJ databases">
        <title>Massive genome expansion in bonnet fungi (Mycena s.s.) driven by repeated elements and novel gene families across ecological guilds.</title>
        <authorList>
            <consortium name="Lawrence Berkeley National Laboratory"/>
            <person name="Harder C.B."/>
            <person name="Miyauchi S."/>
            <person name="Viragh M."/>
            <person name="Kuo A."/>
            <person name="Thoen E."/>
            <person name="Andreopoulos B."/>
            <person name="Lu D."/>
            <person name="Skrede I."/>
            <person name="Drula E."/>
            <person name="Henrissat B."/>
            <person name="Morin E."/>
            <person name="Kohler A."/>
            <person name="Barry K."/>
            <person name="LaButti K."/>
            <person name="Morin E."/>
            <person name="Salamov A."/>
            <person name="Lipzen A."/>
            <person name="Mereny Z."/>
            <person name="Hegedus B."/>
            <person name="Baldrian P."/>
            <person name="Stursova M."/>
            <person name="Weitz H."/>
            <person name="Taylor A."/>
            <person name="Grigoriev I.V."/>
            <person name="Nagy L.G."/>
            <person name="Martin F."/>
            <person name="Kauserud H."/>
        </authorList>
    </citation>
    <scope>NUCLEOTIDE SEQUENCE</scope>
    <source>
        <strain evidence="1">CBHHK002</strain>
    </source>
</reference>
<organism evidence="1 2">
    <name type="scientific">Mycena albidolilacea</name>
    <dbReference type="NCBI Taxonomy" id="1033008"/>
    <lineage>
        <taxon>Eukaryota</taxon>
        <taxon>Fungi</taxon>
        <taxon>Dikarya</taxon>
        <taxon>Basidiomycota</taxon>
        <taxon>Agaricomycotina</taxon>
        <taxon>Agaricomycetes</taxon>
        <taxon>Agaricomycetidae</taxon>
        <taxon>Agaricales</taxon>
        <taxon>Marasmiineae</taxon>
        <taxon>Mycenaceae</taxon>
        <taxon>Mycena</taxon>
    </lineage>
</organism>
<proteinExistence type="predicted"/>
<evidence type="ECO:0000313" key="2">
    <source>
        <dbReference type="Proteomes" id="UP001218218"/>
    </source>
</evidence>
<dbReference type="AlphaFoldDB" id="A0AAD7A6E0"/>
<gene>
    <name evidence="1" type="ORF">DFH08DRAFT_958171</name>
</gene>
<name>A0AAD7A6E0_9AGAR</name>